<dbReference type="PROSITE" id="PS50222">
    <property type="entry name" value="EF_HAND_2"/>
    <property type="match status" value="1"/>
</dbReference>
<dbReference type="CDD" id="cd00051">
    <property type="entry name" value="EFh"/>
    <property type="match status" value="1"/>
</dbReference>
<protein>
    <recommendedName>
        <fullName evidence="1">EF-hand domain-containing protein</fullName>
    </recommendedName>
</protein>
<evidence type="ECO:0000313" key="2">
    <source>
        <dbReference type="EMBL" id="QEV21915.1"/>
    </source>
</evidence>
<dbReference type="OrthoDB" id="7356823at2"/>
<evidence type="ECO:0000259" key="1">
    <source>
        <dbReference type="PROSITE" id="PS50222"/>
    </source>
</evidence>
<dbReference type="SUPFAM" id="SSF47473">
    <property type="entry name" value="EF-hand"/>
    <property type="match status" value="1"/>
</dbReference>
<sequence length="224" mass="24091">MRRAGLWRSGAPLRQGCGVASSDGWPALRCRLSPPMPSERGLAMSESDIRAKYVRRFHMLDSAGDGYVDRSDVEERAQRLLDGVGEPAGTPRAAAVREGAAAFWQRLTELAGVEDGGRLDEETFVSALQRARELGTIGDLVGPSVQAHVDLIDTDGDGSVSLEEFLRSQSACGLPEADSRWAFARLDLDGDGQVDVAEWQRAVVGFYTDAGTDLPGDLIMGVRA</sequence>
<dbReference type="EMBL" id="CP023695">
    <property type="protein sequence ID" value="QEV21915.1"/>
    <property type="molecule type" value="Genomic_DNA"/>
</dbReference>
<dbReference type="Proteomes" id="UP000326553">
    <property type="component" value="Chromosome"/>
</dbReference>
<proteinExistence type="predicted"/>
<accession>A0A5J6HZ99</accession>
<feature type="domain" description="EF-hand" evidence="1">
    <location>
        <begin position="174"/>
        <end position="209"/>
    </location>
</feature>
<name>A0A5J6HZ99_STRAD</name>
<dbReference type="InterPro" id="IPR011992">
    <property type="entry name" value="EF-hand-dom_pair"/>
</dbReference>
<dbReference type="Gene3D" id="1.10.238.10">
    <property type="entry name" value="EF-hand"/>
    <property type="match status" value="1"/>
</dbReference>
<dbReference type="InterPro" id="IPR002048">
    <property type="entry name" value="EF_hand_dom"/>
</dbReference>
<dbReference type="PROSITE" id="PS00018">
    <property type="entry name" value="EF_HAND_1"/>
    <property type="match status" value="1"/>
</dbReference>
<dbReference type="Pfam" id="PF13833">
    <property type="entry name" value="EF-hand_8"/>
    <property type="match status" value="1"/>
</dbReference>
<reference evidence="2 3" key="1">
    <citation type="submission" date="2017-09" db="EMBL/GenBank/DDBJ databases">
        <authorList>
            <person name="Lee N."/>
            <person name="Cho B.-K."/>
        </authorList>
    </citation>
    <scope>NUCLEOTIDE SEQUENCE [LARGE SCALE GENOMIC DNA]</scope>
    <source>
        <strain evidence="2 3">ATCC 12461</strain>
    </source>
</reference>
<keyword evidence="3" id="KW-1185">Reference proteome</keyword>
<gene>
    <name evidence="2" type="ORF">CP975_34335</name>
</gene>
<dbReference type="InterPro" id="IPR018247">
    <property type="entry name" value="EF_Hand_1_Ca_BS"/>
</dbReference>
<dbReference type="Pfam" id="PF13202">
    <property type="entry name" value="EF-hand_5"/>
    <property type="match status" value="1"/>
</dbReference>
<dbReference type="AlphaFoldDB" id="A0A5J6HZ99"/>
<dbReference type="GO" id="GO:0005509">
    <property type="term" value="F:calcium ion binding"/>
    <property type="evidence" value="ECO:0007669"/>
    <property type="project" value="InterPro"/>
</dbReference>
<organism evidence="2 3">
    <name type="scientific">Streptomyces alboniger</name>
    <dbReference type="NCBI Taxonomy" id="132473"/>
    <lineage>
        <taxon>Bacteria</taxon>
        <taxon>Bacillati</taxon>
        <taxon>Actinomycetota</taxon>
        <taxon>Actinomycetes</taxon>
        <taxon>Kitasatosporales</taxon>
        <taxon>Streptomycetaceae</taxon>
        <taxon>Streptomyces</taxon>
        <taxon>Streptomyces aurantiacus group</taxon>
    </lineage>
</organism>
<evidence type="ECO:0000313" key="3">
    <source>
        <dbReference type="Proteomes" id="UP000326553"/>
    </source>
</evidence>
<dbReference type="KEGG" id="salw:CP975_34335"/>
<dbReference type="SMART" id="SM00054">
    <property type="entry name" value="EFh"/>
    <property type="match status" value="3"/>
</dbReference>